<dbReference type="Proteomes" id="UP000048965">
    <property type="component" value="Unassembled WGS sequence"/>
</dbReference>
<evidence type="ECO:0000313" key="2">
    <source>
        <dbReference type="Proteomes" id="UP000048965"/>
    </source>
</evidence>
<accession>A0A0P4RDR2</accession>
<dbReference type="EMBL" id="BBNO01000008">
    <property type="protein sequence ID" value="GAO11368.1"/>
    <property type="molecule type" value="Genomic_DNA"/>
</dbReference>
<reference evidence="1 2" key="2">
    <citation type="journal article" date="2015" name="Stand. Genomic Sci.">
        <title>Draft genome sequence of marine-derived Streptomyces sp. TP-A0598, a producer of anti-MRSA antibiotic lydicamycins.</title>
        <authorList>
            <person name="Komaki H."/>
            <person name="Ichikawa N."/>
            <person name="Hosoyama A."/>
            <person name="Fujita N."/>
            <person name="Igarashi Y."/>
        </authorList>
    </citation>
    <scope>NUCLEOTIDE SEQUENCE [LARGE SCALE GENOMIC DNA]</scope>
    <source>
        <strain evidence="1 2">NBRC 110027</strain>
    </source>
</reference>
<proteinExistence type="predicted"/>
<sequence>MVVDRRGSTVWDVQTTSGQRLAVKIGYPTYAGWAHGDVQPIHFIIGPDGTALRTWTSIPAPSARAPAR</sequence>
<name>A0A0P4RDR2_9ACTN</name>
<comment type="caution">
    <text evidence="1">The sequence shown here is derived from an EMBL/GenBank/DDBJ whole genome shotgun (WGS) entry which is preliminary data.</text>
</comment>
<evidence type="ECO:0000313" key="1">
    <source>
        <dbReference type="EMBL" id="GAO11368.1"/>
    </source>
</evidence>
<reference evidence="2" key="1">
    <citation type="submission" date="2014-09" db="EMBL/GenBank/DDBJ databases">
        <title>Whole genome shotgun sequence of Streptomyces sp. NBRC 110027.</title>
        <authorList>
            <person name="Komaki H."/>
            <person name="Ichikawa N."/>
            <person name="Katano-Makiyama Y."/>
            <person name="Hosoyama A."/>
            <person name="Hashimoto M."/>
            <person name="Uohara A."/>
            <person name="Kitahashi Y."/>
            <person name="Ohji S."/>
            <person name="Kimura A."/>
            <person name="Yamazoe A."/>
            <person name="Igarashi Y."/>
            <person name="Fujita N."/>
        </authorList>
    </citation>
    <scope>NUCLEOTIDE SEQUENCE [LARGE SCALE GENOMIC DNA]</scope>
    <source>
        <strain evidence="2">NBRC 110027</strain>
    </source>
</reference>
<keyword evidence="1" id="KW-0418">Kinase</keyword>
<gene>
    <name evidence="1" type="ORF">TPA0598_08_02790</name>
</gene>
<organism evidence="1 2">
    <name type="scientific">Streptomyces lydicamycinicus</name>
    <dbReference type="NCBI Taxonomy" id="1546107"/>
    <lineage>
        <taxon>Bacteria</taxon>
        <taxon>Bacillati</taxon>
        <taxon>Actinomycetota</taxon>
        <taxon>Actinomycetes</taxon>
        <taxon>Kitasatosporales</taxon>
        <taxon>Streptomycetaceae</taxon>
        <taxon>Streptomyces</taxon>
    </lineage>
</organism>
<dbReference type="GO" id="GO:0016301">
    <property type="term" value="F:kinase activity"/>
    <property type="evidence" value="ECO:0007669"/>
    <property type="project" value="UniProtKB-KW"/>
</dbReference>
<dbReference type="OrthoDB" id="2988131at2"/>
<dbReference type="AlphaFoldDB" id="A0A0P4RDR2"/>
<keyword evidence="1" id="KW-0808">Transferase</keyword>
<protein>
    <submittedName>
        <fullName evidence="1">Casein kinase I isoform alpha</fullName>
    </submittedName>
</protein>
<keyword evidence="2" id="KW-1185">Reference proteome</keyword>
<dbReference type="RefSeq" id="WP_042159366.1">
    <property type="nucleotide sequence ID" value="NZ_BBNO01000008.1"/>
</dbReference>